<name>A0A1A8WN31_PLAOA</name>
<sequence>MSYKDGRFHIFKIITFIYIFSLNMSNGLEIDRLPSNKYVNDLLKRTEFDKLEMEGAFNEVHTNNLTWLHSFNPMLKLGYNDISKKCSTNNNKKCCRDVNYYLDLVIGYVKSSNLEDDNEEELIEYVNNEWKTIFQNRTRDNCNREENIELVRKRCVLKQLYDYCDDKNFIKNKETEYKEFLKKKWGKIISYTMSNDEDFYFNISGRNDNESFAYKDFLLDPEEFNCDNYETVLLSHISLSDKKLTNEVADGYESLPTPARGDTHQDHSPATGSEMKTELEEPATSSLEPVLSAGLSLSGIVFFFFFLYKFSPFGSWLNSYMNRKYKMGTGTNKDETLALLHDFANNEHYISYHSISN</sequence>
<proteinExistence type="predicted"/>
<keyword evidence="2" id="KW-1133">Transmembrane helix</keyword>
<gene>
    <name evidence="3" type="ORF">POVCU2_0079980</name>
</gene>
<organism evidence="3 4">
    <name type="scientific">Plasmodium ovale curtisi</name>
    <dbReference type="NCBI Taxonomy" id="864141"/>
    <lineage>
        <taxon>Eukaryota</taxon>
        <taxon>Sar</taxon>
        <taxon>Alveolata</taxon>
        <taxon>Apicomplexa</taxon>
        <taxon>Aconoidasida</taxon>
        <taxon>Haemosporida</taxon>
        <taxon>Plasmodiidae</taxon>
        <taxon>Plasmodium</taxon>
        <taxon>Plasmodium (Plasmodium)</taxon>
    </lineage>
</organism>
<evidence type="ECO:0000256" key="1">
    <source>
        <dbReference type="SAM" id="MobiDB-lite"/>
    </source>
</evidence>
<dbReference type="Proteomes" id="UP000078560">
    <property type="component" value="Unassembled WGS sequence"/>
</dbReference>
<feature type="transmembrane region" description="Helical" evidence="2">
    <location>
        <begin position="290"/>
        <end position="308"/>
    </location>
</feature>
<reference evidence="4" key="1">
    <citation type="submission" date="2016-05" db="EMBL/GenBank/DDBJ databases">
        <authorList>
            <person name="Naeem Raeece"/>
        </authorList>
    </citation>
    <scope>NUCLEOTIDE SEQUENCE [LARGE SCALE GENOMIC DNA]</scope>
</reference>
<dbReference type="AlphaFoldDB" id="A0A1A8WN31"/>
<accession>A0A1A8WN31</accession>
<dbReference type="EMBL" id="FLQU01001489">
    <property type="protein sequence ID" value="SBS93262.1"/>
    <property type="molecule type" value="Genomic_DNA"/>
</dbReference>
<evidence type="ECO:0000313" key="4">
    <source>
        <dbReference type="Proteomes" id="UP000078560"/>
    </source>
</evidence>
<evidence type="ECO:0000313" key="3">
    <source>
        <dbReference type="EMBL" id="SBS93262.1"/>
    </source>
</evidence>
<protein>
    <submittedName>
        <fullName evidence="3">PIR Superfamily Protein</fullName>
    </submittedName>
</protein>
<keyword evidence="2" id="KW-0812">Transmembrane</keyword>
<feature type="region of interest" description="Disordered" evidence="1">
    <location>
        <begin position="252"/>
        <end position="283"/>
    </location>
</feature>
<keyword evidence="2" id="KW-0472">Membrane</keyword>
<evidence type="ECO:0000256" key="2">
    <source>
        <dbReference type="SAM" id="Phobius"/>
    </source>
</evidence>